<dbReference type="PANTHER" id="PTHR36570">
    <property type="entry name" value="DISULFIDE BOND FORMATION PROTEIN B"/>
    <property type="match status" value="1"/>
</dbReference>
<name>A0A7Y9XMM6_9GAMM</name>
<dbReference type="EMBL" id="JACBYV010000001">
    <property type="protein sequence ID" value="NYH72789.1"/>
    <property type="molecule type" value="Genomic_DNA"/>
</dbReference>
<keyword evidence="4" id="KW-0249">Electron transport</keyword>
<keyword evidence="3 8" id="KW-0812">Transmembrane</keyword>
<dbReference type="InterPro" id="IPR050183">
    <property type="entry name" value="DsbB"/>
</dbReference>
<dbReference type="GO" id="GO:0006457">
    <property type="term" value="P:protein folding"/>
    <property type="evidence" value="ECO:0007669"/>
    <property type="project" value="InterPro"/>
</dbReference>
<feature type="transmembrane region" description="Helical" evidence="8">
    <location>
        <begin position="43"/>
        <end position="60"/>
    </location>
</feature>
<evidence type="ECO:0000256" key="2">
    <source>
        <dbReference type="ARBA" id="ARBA00022475"/>
    </source>
</evidence>
<evidence type="ECO:0000256" key="3">
    <source>
        <dbReference type="ARBA" id="ARBA00022692"/>
    </source>
</evidence>
<dbReference type="InterPro" id="IPR023380">
    <property type="entry name" value="DsbB-like_sf"/>
</dbReference>
<keyword evidence="6 8" id="KW-0472">Membrane</keyword>
<dbReference type="InterPro" id="IPR003752">
    <property type="entry name" value="DiS_bond_form_DsbB/BdbC"/>
</dbReference>
<dbReference type="Proteomes" id="UP000578688">
    <property type="component" value="Unassembled WGS sequence"/>
</dbReference>
<evidence type="ECO:0000256" key="4">
    <source>
        <dbReference type="ARBA" id="ARBA00022982"/>
    </source>
</evidence>
<keyword evidence="10" id="KW-1185">Reference proteome</keyword>
<feature type="transmembrane region" description="Helical" evidence="8">
    <location>
        <begin position="141"/>
        <end position="161"/>
    </location>
</feature>
<keyword evidence="4" id="KW-0813">Transport</keyword>
<dbReference type="Pfam" id="PF02600">
    <property type="entry name" value="DsbB"/>
    <property type="match status" value="1"/>
</dbReference>
<evidence type="ECO:0000256" key="1">
    <source>
        <dbReference type="ARBA" id="ARBA00004651"/>
    </source>
</evidence>
<sequence length="168" mass="18292">MSRSTTPAPLLLVIALASAAMLAGALIAQHVFGWEPCTLCVQIRLWLALTTVIALLLSAAAAARQTWLAVLLWPLLLAASGMALIDNAHVTLIELGVMESFSCSPFPFYYQTLPLHEYWPGVFMSGGICGQNDYKILGLPFTVWTLASIAALFALVLFTLWRSIRGKR</sequence>
<evidence type="ECO:0000256" key="6">
    <source>
        <dbReference type="ARBA" id="ARBA00023136"/>
    </source>
</evidence>
<gene>
    <name evidence="9" type="ORF">FHR27_001399</name>
</gene>
<comment type="subcellular location">
    <subcellularLocation>
        <location evidence="1">Cell membrane</location>
        <topology evidence="1">Multi-pass membrane protein</topology>
    </subcellularLocation>
</comment>
<dbReference type="GO" id="GO:0005886">
    <property type="term" value="C:plasma membrane"/>
    <property type="evidence" value="ECO:0007669"/>
    <property type="project" value="UniProtKB-SubCell"/>
</dbReference>
<protein>
    <submittedName>
        <fullName evidence="9">Disulfide bond formation protein DsbB</fullName>
    </submittedName>
</protein>
<accession>A0A7Y9XMM6</accession>
<keyword evidence="5 8" id="KW-1133">Transmembrane helix</keyword>
<reference evidence="9 10" key="1">
    <citation type="submission" date="2020-07" db="EMBL/GenBank/DDBJ databases">
        <title>Genomic analyses of the natural microbiome of Caenorhabditis elegans.</title>
        <authorList>
            <person name="Samuel B."/>
        </authorList>
    </citation>
    <scope>NUCLEOTIDE SEQUENCE [LARGE SCALE GENOMIC DNA]</scope>
    <source>
        <strain evidence="9 10">BIGb0408</strain>
    </source>
</reference>
<dbReference type="AlphaFoldDB" id="A0A7Y9XMM6"/>
<dbReference type="GO" id="GO:0015035">
    <property type="term" value="F:protein-disulfide reductase activity"/>
    <property type="evidence" value="ECO:0007669"/>
    <property type="project" value="InterPro"/>
</dbReference>
<dbReference type="PANTHER" id="PTHR36570:SF3">
    <property type="entry name" value="DISULFIDE BOND FORMATION PROTEIN B"/>
    <property type="match status" value="1"/>
</dbReference>
<evidence type="ECO:0000313" key="9">
    <source>
        <dbReference type="EMBL" id="NYH72789.1"/>
    </source>
</evidence>
<keyword evidence="2" id="KW-1003">Cell membrane</keyword>
<evidence type="ECO:0000313" key="10">
    <source>
        <dbReference type="Proteomes" id="UP000578688"/>
    </source>
</evidence>
<evidence type="ECO:0000256" key="5">
    <source>
        <dbReference type="ARBA" id="ARBA00022989"/>
    </source>
</evidence>
<dbReference type="RefSeq" id="WP_052493753.1">
    <property type="nucleotide sequence ID" value="NZ_JACBYV010000001.1"/>
</dbReference>
<evidence type="ECO:0000256" key="8">
    <source>
        <dbReference type="SAM" id="Phobius"/>
    </source>
</evidence>
<keyword evidence="7" id="KW-0676">Redox-active center</keyword>
<organism evidence="9 10">
    <name type="scientific">Phytopseudomonas flavescens</name>
    <dbReference type="NCBI Taxonomy" id="29435"/>
    <lineage>
        <taxon>Bacteria</taxon>
        <taxon>Pseudomonadati</taxon>
        <taxon>Pseudomonadota</taxon>
        <taxon>Gammaproteobacteria</taxon>
        <taxon>Pseudomonadales</taxon>
        <taxon>Pseudomonadaceae</taxon>
        <taxon>Phytopseudomonas</taxon>
    </lineage>
</organism>
<comment type="caution">
    <text evidence="9">The sequence shown here is derived from an EMBL/GenBank/DDBJ whole genome shotgun (WGS) entry which is preliminary data.</text>
</comment>
<feature type="transmembrane region" description="Helical" evidence="8">
    <location>
        <begin position="67"/>
        <end position="85"/>
    </location>
</feature>
<evidence type="ECO:0000256" key="7">
    <source>
        <dbReference type="ARBA" id="ARBA00023284"/>
    </source>
</evidence>
<dbReference type="SUPFAM" id="SSF158442">
    <property type="entry name" value="DsbB-like"/>
    <property type="match status" value="1"/>
</dbReference>
<dbReference type="Gene3D" id="1.20.1550.10">
    <property type="entry name" value="DsbB-like"/>
    <property type="match status" value="1"/>
</dbReference>
<proteinExistence type="predicted"/>